<dbReference type="EMBL" id="JABFCT010000013">
    <property type="protein sequence ID" value="KAF5870819.1"/>
    <property type="molecule type" value="Genomic_DNA"/>
</dbReference>
<feature type="transmembrane region" description="Helical" evidence="1">
    <location>
        <begin position="68"/>
        <end position="88"/>
    </location>
</feature>
<keyword evidence="1" id="KW-0812">Transmembrane</keyword>
<comment type="caution">
    <text evidence="2">The sequence shown here is derived from an EMBL/GenBank/DDBJ whole genome shotgun (WGS) entry which is preliminary data.</text>
</comment>
<keyword evidence="1" id="KW-1133">Transmembrane helix</keyword>
<reference evidence="2 3" key="1">
    <citation type="journal article" date="2020" name="Phytopathology">
        <title>A high-quality genome resource of Botrytis fragariae, a new and rapidly spreading fungal pathogen causing strawberry gray mold in the U.S.A.</title>
        <authorList>
            <person name="Wu Y."/>
            <person name="Saski C.A."/>
            <person name="Schnabel G."/>
            <person name="Xiao S."/>
            <person name="Hu M."/>
        </authorList>
    </citation>
    <scope>NUCLEOTIDE SEQUENCE [LARGE SCALE GENOMIC DNA]</scope>
    <source>
        <strain evidence="2 3">BVB16</strain>
    </source>
</reference>
<accession>A0A8H6ANR5</accession>
<evidence type="ECO:0000256" key="1">
    <source>
        <dbReference type="SAM" id="Phobius"/>
    </source>
</evidence>
<evidence type="ECO:0000313" key="2">
    <source>
        <dbReference type="EMBL" id="KAF5870819.1"/>
    </source>
</evidence>
<dbReference type="GeneID" id="59263408"/>
<protein>
    <submittedName>
        <fullName evidence="2">Uncharacterized protein</fullName>
    </submittedName>
</protein>
<dbReference type="AlphaFoldDB" id="A0A8H6ANR5"/>
<organism evidence="2 3">
    <name type="scientific">Botrytis fragariae</name>
    <dbReference type="NCBI Taxonomy" id="1964551"/>
    <lineage>
        <taxon>Eukaryota</taxon>
        <taxon>Fungi</taxon>
        <taxon>Dikarya</taxon>
        <taxon>Ascomycota</taxon>
        <taxon>Pezizomycotina</taxon>
        <taxon>Leotiomycetes</taxon>
        <taxon>Helotiales</taxon>
        <taxon>Sclerotiniaceae</taxon>
        <taxon>Botrytis</taxon>
    </lineage>
</organism>
<keyword evidence="1" id="KW-0472">Membrane</keyword>
<feature type="transmembrane region" description="Helical" evidence="1">
    <location>
        <begin position="94"/>
        <end position="113"/>
    </location>
</feature>
<dbReference type="RefSeq" id="XP_037189766.1">
    <property type="nucleotide sequence ID" value="XM_037339716.1"/>
</dbReference>
<name>A0A8H6ANR5_9HELO</name>
<gene>
    <name evidence="2" type="ORF">Bfra_009373</name>
</gene>
<evidence type="ECO:0000313" key="3">
    <source>
        <dbReference type="Proteomes" id="UP000531561"/>
    </source>
</evidence>
<keyword evidence="3" id="KW-1185">Reference proteome</keyword>
<sequence>MEEIYQTRFNARGSRTCRCGFRAPNAAPMAAHILVHAACRVFGSREFGEVPWHGRLPKGTRTRLTLHIMARFRFACVAGALLGFFGKFVVSGEFAYEACIIVFAFVLSLTALASNQTGYRYSDGLCCGSTGLCVYFVDVCK</sequence>
<proteinExistence type="predicted"/>
<dbReference type="Proteomes" id="UP000531561">
    <property type="component" value="Unassembled WGS sequence"/>
</dbReference>
<dbReference type="OrthoDB" id="3546297at2759"/>